<evidence type="ECO:0008006" key="4">
    <source>
        <dbReference type="Google" id="ProtNLM"/>
    </source>
</evidence>
<keyword evidence="1" id="KW-0472">Membrane</keyword>
<evidence type="ECO:0000313" key="3">
    <source>
        <dbReference type="Proteomes" id="UP001229421"/>
    </source>
</evidence>
<dbReference type="Proteomes" id="UP001229421">
    <property type="component" value="Unassembled WGS sequence"/>
</dbReference>
<keyword evidence="1" id="KW-0812">Transmembrane</keyword>
<keyword evidence="1" id="KW-1133">Transmembrane helix</keyword>
<accession>A0AAD8P312</accession>
<evidence type="ECO:0000256" key="1">
    <source>
        <dbReference type="SAM" id="Phobius"/>
    </source>
</evidence>
<reference evidence="2" key="1">
    <citation type="journal article" date="2023" name="bioRxiv">
        <title>Improved chromosome-level genome assembly for marigold (Tagetes erecta).</title>
        <authorList>
            <person name="Jiang F."/>
            <person name="Yuan L."/>
            <person name="Wang S."/>
            <person name="Wang H."/>
            <person name="Xu D."/>
            <person name="Wang A."/>
            <person name="Fan W."/>
        </authorList>
    </citation>
    <scope>NUCLEOTIDE SEQUENCE</scope>
    <source>
        <strain evidence="2">WSJ</strain>
        <tissue evidence="2">Leaf</tissue>
    </source>
</reference>
<dbReference type="PANTHER" id="PTHR33248">
    <property type="entry name" value="ZINC ION-BINDING PROTEIN"/>
    <property type="match status" value="1"/>
</dbReference>
<feature type="transmembrane region" description="Helical" evidence="1">
    <location>
        <begin position="7"/>
        <end position="26"/>
    </location>
</feature>
<dbReference type="EMBL" id="JAUHHV010000003">
    <property type="protein sequence ID" value="KAK1430141.1"/>
    <property type="molecule type" value="Genomic_DNA"/>
</dbReference>
<organism evidence="2 3">
    <name type="scientific">Tagetes erecta</name>
    <name type="common">African marigold</name>
    <dbReference type="NCBI Taxonomy" id="13708"/>
    <lineage>
        <taxon>Eukaryota</taxon>
        <taxon>Viridiplantae</taxon>
        <taxon>Streptophyta</taxon>
        <taxon>Embryophyta</taxon>
        <taxon>Tracheophyta</taxon>
        <taxon>Spermatophyta</taxon>
        <taxon>Magnoliopsida</taxon>
        <taxon>eudicotyledons</taxon>
        <taxon>Gunneridae</taxon>
        <taxon>Pentapetalae</taxon>
        <taxon>asterids</taxon>
        <taxon>campanulids</taxon>
        <taxon>Asterales</taxon>
        <taxon>Asteraceae</taxon>
        <taxon>Asteroideae</taxon>
        <taxon>Heliantheae alliance</taxon>
        <taxon>Tageteae</taxon>
        <taxon>Tagetes</taxon>
    </lineage>
</organism>
<name>A0AAD8P312_TARER</name>
<evidence type="ECO:0000313" key="2">
    <source>
        <dbReference type="EMBL" id="KAK1430141.1"/>
    </source>
</evidence>
<gene>
    <name evidence="2" type="ORF">QVD17_12682</name>
</gene>
<proteinExistence type="predicted"/>
<sequence length="166" mass="18287">MLITTSSIIYITASSSSLLLLVPFFFSNSSTHCSRSVMGSRGSSTDLRGSNTGLRGAISASNRDEPPICSCGSCTTIRTSWTEANPGRRFHCCRSGCGFVEWLDPKMCERSRIVIPGLLKRINECQELAITRASEVKKYEEISTKRASEVSLWMNKYQEVVATSAK</sequence>
<comment type="caution">
    <text evidence="2">The sequence shown here is derived from an EMBL/GenBank/DDBJ whole genome shotgun (WGS) entry which is preliminary data.</text>
</comment>
<dbReference type="AlphaFoldDB" id="A0AAD8P312"/>
<keyword evidence="3" id="KW-1185">Reference proteome</keyword>
<protein>
    <recommendedName>
        <fullName evidence="4">Zinc finger GRF-type domain-containing protein</fullName>
    </recommendedName>
</protein>